<dbReference type="EMBL" id="WNKV01000015">
    <property type="protein sequence ID" value="MTW18225.1"/>
    <property type="molecule type" value="Genomic_DNA"/>
</dbReference>
<name>A0A9X4XN73_9BRAD</name>
<dbReference type="GO" id="GO:0016020">
    <property type="term" value="C:membrane"/>
    <property type="evidence" value="ECO:0007669"/>
    <property type="project" value="InterPro"/>
</dbReference>
<feature type="transmembrane region" description="Helical" evidence="2">
    <location>
        <begin position="337"/>
        <end position="358"/>
    </location>
</feature>
<organism evidence="3 4">
    <name type="scientific">Rhodoplanes serenus</name>
    <dbReference type="NCBI Taxonomy" id="200615"/>
    <lineage>
        <taxon>Bacteria</taxon>
        <taxon>Pseudomonadati</taxon>
        <taxon>Pseudomonadota</taxon>
        <taxon>Alphaproteobacteria</taxon>
        <taxon>Hyphomicrobiales</taxon>
        <taxon>Nitrobacteraceae</taxon>
        <taxon>Rhodoplanes</taxon>
    </lineage>
</organism>
<dbReference type="GO" id="GO:0010468">
    <property type="term" value="P:regulation of gene expression"/>
    <property type="evidence" value="ECO:0007669"/>
    <property type="project" value="InterPro"/>
</dbReference>
<dbReference type="Pfam" id="PF05145">
    <property type="entry name" value="AbrB"/>
    <property type="match status" value="1"/>
</dbReference>
<feature type="transmembrane region" description="Helical" evidence="2">
    <location>
        <begin position="310"/>
        <end position="331"/>
    </location>
</feature>
<dbReference type="InterPro" id="IPR007820">
    <property type="entry name" value="AbrB_fam"/>
</dbReference>
<keyword evidence="2" id="KW-0812">Transmembrane</keyword>
<evidence type="ECO:0000256" key="2">
    <source>
        <dbReference type="SAM" id="Phobius"/>
    </source>
</evidence>
<dbReference type="AlphaFoldDB" id="A0A9X4XN73"/>
<feature type="transmembrane region" description="Helical" evidence="2">
    <location>
        <begin position="99"/>
        <end position="121"/>
    </location>
</feature>
<accession>A0A9X4XN73</accession>
<protein>
    <submittedName>
        <fullName evidence="3">AbrB family transcriptional regulator</fullName>
    </submittedName>
</protein>
<dbReference type="PIRSF" id="PIRSF038991">
    <property type="entry name" value="Protein_AbrB"/>
    <property type="match status" value="1"/>
</dbReference>
<comment type="caution">
    <text evidence="3">The sequence shown here is derived from an EMBL/GenBank/DDBJ whole genome shotgun (WGS) entry which is preliminary data.</text>
</comment>
<gene>
    <name evidence="3" type="ORF">GJ689_18655</name>
</gene>
<sequence length="381" mass="38995">MDTRPPDKTRPDAGVSRPPPTPRRLIETLLIAAAGAVLFDLARIPAAWLAGAMVATAAAALAGRPMGVPRPVARCFFVIVGLSLGSVVNPASLQGLATWPASIVAVVVAMGCVTLACTLYLRRIHGWDILTALFAAVPGALSQVLVHTAEENADLRAVAIVQTIRVVILTVGVPAVLAALGHGGPTSLAAAPSGLLDAPTELAVLVGLAVVVAVVLVRVGFPGGLMIGPMTVSAVLHGTGLVTVTLPAWITIAGMIGLGAISGARFSGTPVRLVLSFLAAALGSFAVAIVVTAAFVLTVTALTGLRLGDLTVAFAPGAIDAMMVLALALHIDPVFVGAHHIVRVFAVSFSLPVVIRYVKRRRDRAVVKKVGQSSEPDTRDD</sequence>
<evidence type="ECO:0000256" key="1">
    <source>
        <dbReference type="SAM" id="MobiDB-lite"/>
    </source>
</evidence>
<feature type="transmembrane region" description="Helical" evidence="2">
    <location>
        <begin position="164"/>
        <end position="182"/>
    </location>
</feature>
<dbReference type="Proteomes" id="UP000438991">
    <property type="component" value="Unassembled WGS sequence"/>
</dbReference>
<feature type="region of interest" description="Disordered" evidence="1">
    <location>
        <begin position="1"/>
        <end position="21"/>
    </location>
</feature>
<dbReference type="NCBIfam" id="TIGR03082">
    <property type="entry name" value="Gneg_AbrB_dup"/>
    <property type="match status" value="1"/>
</dbReference>
<evidence type="ECO:0000313" key="4">
    <source>
        <dbReference type="Proteomes" id="UP000438991"/>
    </source>
</evidence>
<dbReference type="InterPro" id="IPR017516">
    <property type="entry name" value="AbrB_dup"/>
</dbReference>
<feature type="transmembrane region" description="Helical" evidence="2">
    <location>
        <begin position="75"/>
        <end position="93"/>
    </location>
</feature>
<dbReference type="PANTHER" id="PTHR38457:SF1">
    <property type="entry name" value="REGULATOR ABRB-RELATED"/>
    <property type="match status" value="1"/>
</dbReference>
<evidence type="ECO:0000313" key="3">
    <source>
        <dbReference type="EMBL" id="MTW18225.1"/>
    </source>
</evidence>
<feature type="transmembrane region" description="Helical" evidence="2">
    <location>
        <begin position="202"/>
        <end position="221"/>
    </location>
</feature>
<reference evidence="3 4" key="1">
    <citation type="submission" date="2019-11" db="EMBL/GenBank/DDBJ databases">
        <title>Whole-genome sequence of Rhodoplanes serenus DSM 18633, type strain.</title>
        <authorList>
            <person name="Kyndt J.A."/>
            <person name="Meyer T.E."/>
        </authorList>
    </citation>
    <scope>NUCLEOTIDE SEQUENCE [LARGE SCALE GENOMIC DNA]</scope>
    <source>
        <strain evidence="3 4">DSM 18633</strain>
    </source>
</reference>
<keyword evidence="2" id="KW-1133">Transmembrane helix</keyword>
<feature type="compositionally biased region" description="Basic and acidic residues" evidence="1">
    <location>
        <begin position="1"/>
        <end position="11"/>
    </location>
</feature>
<dbReference type="RefSeq" id="WP_155480708.1">
    <property type="nucleotide sequence ID" value="NZ_WNKV01000015.1"/>
</dbReference>
<keyword evidence="2" id="KW-0472">Membrane</keyword>
<dbReference type="PANTHER" id="PTHR38457">
    <property type="entry name" value="REGULATOR ABRB-RELATED"/>
    <property type="match status" value="1"/>
</dbReference>
<feature type="transmembrane region" description="Helical" evidence="2">
    <location>
        <begin position="45"/>
        <end position="63"/>
    </location>
</feature>
<feature type="transmembrane region" description="Helical" evidence="2">
    <location>
        <begin position="273"/>
        <end position="298"/>
    </location>
</feature>
<feature type="transmembrane region" description="Helical" evidence="2">
    <location>
        <begin position="233"/>
        <end position="261"/>
    </location>
</feature>
<proteinExistence type="predicted"/>